<evidence type="ECO:0000313" key="1">
    <source>
        <dbReference type="EMBL" id="PWH83111.1"/>
    </source>
</evidence>
<accession>A0A2U2X5R0</accession>
<keyword evidence="2" id="KW-1185">Reference proteome</keyword>
<dbReference type="OrthoDB" id="1186032at2"/>
<dbReference type="SUPFAM" id="SSF53474">
    <property type="entry name" value="alpha/beta-Hydrolases"/>
    <property type="match status" value="1"/>
</dbReference>
<gene>
    <name evidence="1" type="ORF">DIS18_00720</name>
</gene>
<reference evidence="2" key="1">
    <citation type="submission" date="2018-05" db="EMBL/GenBank/DDBJ databases">
        <title>Algibacter marinivivus sp. nov., isolated from sample around a algae.</title>
        <authorList>
            <person name="Lu D."/>
        </authorList>
    </citation>
    <scope>NUCLEOTIDE SEQUENCE [LARGE SCALE GENOMIC DNA]</scope>
    <source>
        <strain evidence="2">ZY111</strain>
    </source>
</reference>
<dbReference type="AlphaFoldDB" id="A0A2U2X5R0"/>
<evidence type="ECO:0000313" key="2">
    <source>
        <dbReference type="Proteomes" id="UP000245375"/>
    </source>
</evidence>
<evidence type="ECO:0008006" key="3">
    <source>
        <dbReference type="Google" id="ProtNLM"/>
    </source>
</evidence>
<proteinExistence type="predicted"/>
<dbReference type="EMBL" id="QFRI01000001">
    <property type="protein sequence ID" value="PWH83111.1"/>
    <property type="molecule type" value="Genomic_DNA"/>
</dbReference>
<dbReference type="InterPro" id="IPR029058">
    <property type="entry name" value="AB_hydrolase_fold"/>
</dbReference>
<reference evidence="2" key="3">
    <citation type="submission" date="2018-05" db="EMBL/GenBank/DDBJ databases">
        <authorList>
            <person name="Lu D."/>
        </authorList>
    </citation>
    <scope>NUCLEOTIDE SEQUENCE [LARGE SCALE GENOMIC DNA]</scope>
    <source>
        <strain evidence="2">ZY111</strain>
    </source>
</reference>
<organism evidence="1 2">
    <name type="scientific">Algibacter marinivivus</name>
    <dbReference type="NCBI Taxonomy" id="2100723"/>
    <lineage>
        <taxon>Bacteria</taxon>
        <taxon>Pseudomonadati</taxon>
        <taxon>Bacteroidota</taxon>
        <taxon>Flavobacteriia</taxon>
        <taxon>Flavobacteriales</taxon>
        <taxon>Flavobacteriaceae</taxon>
        <taxon>Algibacter</taxon>
    </lineage>
</organism>
<name>A0A2U2X5R0_9FLAO</name>
<protein>
    <recommendedName>
        <fullName evidence="3">Alpha/beta hydrolase</fullName>
    </recommendedName>
</protein>
<sequence length="327" mass="38613">MTKLNFKLIFLLFFILLSVNSFSQKIVEYYEPAKNDSLRVGTGENDFFPFIQKGYTLMLPENKKLKGVLIFLEDSRYDKKNRSSKQMYNQAFEKDFAVLSVSTEIPLDFYFTKSSMISTHKLIQEVFNEHNLPNENIFFLGASLVGHRAMQYIKFMKEDDLEFQLNVKGIVICNFTLDFTRKWYQHKRDIRINRIDLWEPKFINYLLETHLKGTPKTNPESYNNFSSYSYFDEKNKNVKIYKGFAVRAYIEPAIKYKLTKQLRTLYENNSTDIVGFLAELELSGNKNTELIVLHPEDNPSQKKNTQSTWDAINKYGLMDWILKQIEK</sequence>
<comment type="caution">
    <text evidence="1">The sequence shown here is derived from an EMBL/GenBank/DDBJ whole genome shotgun (WGS) entry which is preliminary data.</text>
</comment>
<dbReference type="Proteomes" id="UP000245375">
    <property type="component" value="Unassembled WGS sequence"/>
</dbReference>
<reference evidence="1 2" key="2">
    <citation type="submission" date="2018-05" db="EMBL/GenBank/DDBJ databases">
        <title>Algibacter marinivivus sp. nov., isolated from sample around a algae.</title>
        <authorList>
            <person name="Zhong X."/>
        </authorList>
    </citation>
    <scope>NUCLEOTIDE SEQUENCE [LARGE SCALE GENOMIC DNA]</scope>
    <source>
        <strain evidence="1 2">ZY111</strain>
    </source>
</reference>